<comment type="similarity">
    <text evidence="2">Belongs to the glycosyl hydrolase 20 family.</text>
</comment>
<dbReference type="PRINTS" id="PR00738">
    <property type="entry name" value="GLHYDRLASE20"/>
</dbReference>
<keyword evidence="7" id="KW-1185">Reference proteome</keyword>
<organism evidence="6 7">
    <name type="scientific">Protopolystoma xenopodis</name>
    <dbReference type="NCBI Taxonomy" id="117903"/>
    <lineage>
        <taxon>Eukaryota</taxon>
        <taxon>Metazoa</taxon>
        <taxon>Spiralia</taxon>
        <taxon>Lophotrochozoa</taxon>
        <taxon>Platyhelminthes</taxon>
        <taxon>Monogenea</taxon>
        <taxon>Polyopisthocotylea</taxon>
        <taxon>Polystomatidea</taxon>
        <taxon>Polystomatidae</taxon>
        <taxon>Protopolystoma</taxon>
    </lineage>
</organism>
<dbReference type="GO" id="GO:0030203">
    <property type="term" value="P:glycosaminoglycan metabolic process"/>
    <property type="evidence" value="ECO:0007669"/>
    <property type="project" value="TreeGrafter"/>
</dbReference>
<reference evidence="6" key="1">
    <citation type="submission" date="2018-11" db="EMBL/GenBank/DDBJ databases">
        <authorList>
            <consortium name="Pathogen Informatics"/>
        </authorList>
    </citation>
    <scope>NUCLEOTIDE SEQUENCE</scope>
</reference>
<evidence type="ECO:0000256" key="4">
    <source>
        <dbReference type="ARBA" id="ARBA00022801"/>
    </source>
</evidence>
<dbReference type="GO" id="GO:0016020">
    <property type="term" value="C:membrane"/>
    <property type="evidence" value="ECO:0007669"/>
    <property type="project" value="TreeGrafter"/>
</dbReference>
<dbReference type="Gene3D" id="3.20.20.80">
    <property type="entry name" value="Glycosidases"/>
    <property type="match status" value="1"/>
</dbReference>
<evidence type="ECO:0000256" key="1">
    <source>
        <dbReference type="ARBA" id="ARBA00001231"/>
    </source>
</evidence>
<dbReference type="Gene3D" id="3.30.379.10">
    <property type="entry name" value="Chitobiase/beta-hexosaminidase domain 2-like"/>
    <property type="match status" value="1"/>
</dbReference>
<dbReference type="AlphaFoldDB" id="A0A3S5FBQ7"/>
<dbReference type="SUPFAM" id="SSF55545">
    <property type="entry name" value="beta-N-acetylhexosaminidase-like domain"/>
    <property type="match status" value="1"/>
</dbReference>
<dbReference type="GO" id="GO:0004563">
    <property type="term" value="F:beta-N-acetylhexosaminidase activity"/>
    <property type="evidence" value="ECO:0007669"/>
    <property type="project" value="UniProtKB-EC"/>
</dbReference>
<sequence>MLHCHGSTPAGGDDKTQTRRARDCSPLLSEYNISLSNGLLVIEAQNVWGILYGLETVAQLVYVTPSGMKYISGILIEDAPRYPHRGFLIDTSRHFLSKAVIKVFLDAMAMVKMNVLHWHIVDDQSFPYYSEAFPELSQKGSYDPISKVYTQTDLREIIEYARQRGIRVMAEFDTPGRPVES</sequence>
<dbReference type="InterPro" id="IPR029018">
    <property type="entry name" value="Hex-like_dom2"/>
</dbReference>
<proteinExistence type="inferred from homology"/>
<feature type="domain" description="Glycoside hydrolase family 20 catalytic" evidence="5">
    <location>
        <begin position="82"/>
        <end position="176"/>
    </location>
</feature>
<protein>
    <recommendedName>
        <fullName evidence="3">beta-N-acetylhexosaminidase</fullName>
        <ecNumber evidence="3">3.2.1.52</ecNumber>
    </recommendedName>
</protein>
<dbReference type="OrthoDB" id="428480at2759"/>
<evidence type="ECO:0000313" key="7">
    <source>
        <dbReference type="Proteomes" id="UP000784294"/>
    </source>
</evidence>
<keyword evidence="4" id="KW-0378">Hydrolase</keyword>
<gene>
    <name evidence="6" type="ORF">PXEA_LOCUS1154</name>
</gene>
<evidence type="ECO:0000256" key="2">
    <source>
        <dbReference type="ARBA" id="ARBA00006285"/>
    </source>
</evidence>
<comment type="catalytic activity">
    <reaction evidence="1">
        <text>Hydrolysis of terminal non-reducing N-acetyl-D-hexosamine residues in N-acetyl-beta-D-hexosaminides.</text>
        <dbReference type="EC" id="3.2.1.52"/>
    </reaction>
</comment>
<dbReference type="InterPro" id="IPR025705">
    <property type="entry name" value="Beta_hexosaminidase_sua/sub"/>
</dbReference>
<dbReference type="Proteomes" id="UP000784294">
    <property type="component" value="Unassembled WGS sequence"/>
</dbReference>
<evidence type="ECO:0000259" key="5">
    <source>
        <dbReference type="Pfam" id="PF00728"/>
    </source>
</evidence>
<dbReference type="InterPro" id="IPR015883">
    <property type="entry name" value="Glyco_hydro_20_cat"/>
</dbReference>
<dbReference type="Pfam" id="PF00728">
    <property type="entry name" value="Glyco_hydro_20"/>
    <property type="match status" value="1"/>
</dbReference>
<dbReference type="SUPFAM" id="SSF51445">
    <property type="entry name" value="(Trans)glycosidases"/>
    <property type="match status" value="1"/>
</dbReference>
<dbReference type="InterPro" id="IPR017853">
    <property type="entry name" value="GH"/>
</dbReference>
<dbReference type="EC" id="3.2.1.52" evidence="3"/>
<evidence type="ECO:0000256" key="3">
    <source>
        <dbReference type="ARBA" id="ARBA00012663"/>
    </source>
</evidence>
<dbReference type="PANTHER" id="PTHR22600">
    <property type="entry name" value="BETA-HEXOSAMINIDASE"/>
    <property type="match status" value="1"/>
</dbReference>
<dbReference type="GO" id="GO:0005975">
    <property type="term" value="P:carbohydrate metabolic process"/>
    <property type="evidence" value="ECO:0007669"/>
    <property type="project" value="InterPro"/>
</dbReference>
<accession>A0A3S5FBQ7</accession>
<dbReference type="EMBL" id="CAAALY010002341">
    <property type="protein sequence ID" value="VEL07714.1"/>
    <property type="molecule type" value="Genomic_DNA"/>
</dbReference>
<evidence type="ECO:0000313" key="6">
    <source>
        <dbReference type="EMBL" id="VEL07714.1"/>
    </source>
</evidence>
<dbReference type="PANTHER" id="PTHR22600:SF21">
    <property type="entry name" value="BETA-HEXOSAMINIDASE A"/>
    <property type="match status" value="1"/>
</dbReference>
<name>A0A3S5FBQ7_9PLAT</name>
<comment type="caution">
    <text evidence="6">The sequence shown here is derived from an EMBL/GenBank/DDBJ whole genome shotgun (WGS) entry which is preliminary data.</text>
</comment>